<sequence length="419" mass="47744">MEIYKLQDLYLLIRTNTKNIVINKNTYIRNIKADYSFHLFDSYLYYFLLKCGETVITSEERNLAAKKLLKLANGMYEDIIRGKRPKLTFPIRSLANAKFDVEKGTFAILGKEKDRMLTVNQAKIFAQTIKMMEFSKGLLDTNDFSTLREAYYVSKNWGEARFDDQQPSNGVIEDIEAASEFLREDLGFIPEEDGAAVIGPLRIVDRTAEGDEIKIDCTKLGSGAYSIPNDVTKLEFETKADFILAIETAGMFARLNAEGFWKKHNCILISLKGVPARATRRFIKRLNEEYKLPILVFTDGDPYGYLNIYRTLKVGSGKAVHLADKLAVPEARLIGVTPQDIVDYELPTHPLKDHDIKRLKDGLKNDDFVKSFPQWQNALVQMADSKVRAEQQSLAKYGLKYVVEEYLPAKVEDSSTWLP</sequence>
<keyword evidence="7 11" id="KW-0460">Magnesium</keyword>
<dbReference type="HAMAP" id="MF_00132">
    <property type="entry name" value="Top6A"/>
    <property type="match status" value="1"/>
</dbReference>
<comment type="catalytic activity">
    <reaction evidence="1 11 12">
        <text>ATP-dependent breakage, passage and rejoining of double-stranded DNA.</text>
        <dbReference type="EC" id="5.6.2.2"/>
    </reaction>
</comment>
<dbReference type="PATRIC" id="fig|267377.15.peg.1473"/>
<feature type="binding site" evidence="11">
    <location>
        <position position="299"/>
    </location>
    <ligand>
        <name>Mg(2+)</name>
        <dbReference type="ChEBI" id="CHEBI:18420"/>
    </ligand>
</feature>
<dbReference type="Gene3D" id="1.10.10.10">
    <property type="entry name" value="Winged helix-like DNA-binding domain superfamily/Winged helix DNA-binding domain"/>
    <property type="match status" value="1"/>
</dbReference>
<dbReference type="Pfam" id="PF20768">
    <property type="entry name" value="Topo_VI_alpha"/>
    <property type="match status" value="1"/>
</dbReference>
<feature type="domain" description="Topoisomerase 6 subunit A/Spo11 TOPRIM" evidence="15">
    <location>
        <begin position="242"/>
        <end position="411"/>
    </location>
</feature>
<keyword evidence="17" id="KW-1185">Reference proteome</keyword>
<comment type="subunit">
    <text evidence="11">Homodimer. Heterotetramer of two Top6A and two Top6B chains.</text>
</comment>
<evidence type="ECO:0000256" key="10">
    <source>
        <dbReference type="ARBA" id="ARBA00023235"/>
    </source>
</evidence>
<dbReference type="InterPro" id="IPR013049">
    <property type="entry name" value="Spo11/TopoVI_A_N"/>
</dbReference>
<evidence type="ECO:0000256" key="2">
    <source>
        <dbReference type="ARBA" id="ARBA00001946"/>
    </source>
</evidence>
<keyword evidence="6 11" id="KW-0067">ATP-binding</keyword>
<dbReference type="HOGENOM" id="CLU_037229_1_0_2"/>
<keyword evidence="9 11" id="KW-0238">DNA-binding</keyword>
<dbReference type="STRING" id="267377.MMP1437"/>
<dbReference type="GO" id="GO:0005524">
    <property type="term" value="F:ATP binding"/>
    <property type="evidence" value="ECO:0007669"/>
    <property type="project" value="UniProtKB-KW"/>
</dbReference>
<dbReference type="PANTHER" id="PTHR10848">
    <property type="entry name" value="MEIOTIC RECOMBINATION PROTEIN SPO11"/>
    <property type="match status" value="1"/>
</dbReference>
<comment type="function">
    <text evidence="11">Relaxes both positive and negative superturns and exhibits a strong decatenase activity.</text>
</comment>
<evidence type="ECO:0000313" key="17">
    <source>
        <dbReference type="Proteomes" id="UP000000590"/>
    </source>
</evidence>
<dbReference type="PANTHER" id="PTHR10848:SF0">
    <property type="entry name" value="MEIOTIC RECOMBINATION PROTEIN SPO11"/>
    <property type="match status" value="1"/>
</dbReference>
<dbReference type="AlphaFoldDB" id="Q6LXB5"/>
<evidence type="ECO:0000256" key="8">
    <source>
        <dbReference type="ARBA" id="ARBA00023029"/>
    </source>
</evidence>
<dbReference type="EC" id="5.6.2.2" evidence="11"/>
<evidence type="ECO:0000256" key="12">
    <source>
        <dbReference type="PROSITE-ProRule" id="PRU01385"/>
    </source>
</evidence>
<reference evidence="16 17" key="1">
    <citation type="journal article" date="2004" name="J. Bacteriol.">
        <title>Complete genome sequence of the genetically tractable hydrogenotrophic methanogen Methanococcus maripaludis.</title>
        <authorList>
            <person name="Hendrickson E.L."/>
            <person name="Kaul R."/>
            <person name="Zhou Y."/>
            <person name="Bovee D."/>
            <person name="Chapman P."/>
            <person name="Chung J."/>
            <person name="Conway de Macario E."/>
            <person name="Dodsworth J.A."/>
            <person name="Gillett W."/>
            <person name="Graham D.E."/>
            <person name="Hackett M."/>
            <person name="Haydock A.K."/>
            <person name="Kang A."/>
            <person name="Land M.L."/>
            <person name="Levy R."/>
            <person name="Lie T.J."/>
            <person name="Major T.A."/>
            <person name="Moore B.C."/>
            <person name="Porat I."/>
            <person name="Palmeiri A."/>
            <person name="Rouse G."/>
            <person name="Saenphimmachak C."/>
            <person name="Soll D."/>
            <person name="Van Dien S."/>
            <person name="Wang T."/>
            <person name="Whitman W.B."/>
            <person name="Xia Q."/>
            <person name="Zhang Y."/>
            <person name="Larimer F.W."/>
            <person name="Olson M.V."/>
            <person name="Leigh J.A."/>
        </authorList>
    </citation>
    <scope>NUCLEOTIDE SEQUENCE [LARGE SCALE GENOMIC DNA]</scope>
    <source>
        <strain evidence="17">S2 / LL</strain>
    </source>
</reference>
<comment type="cofactor">
    <cofactor evidence="2 11">
        <name>Mg(2+)</name>
        <dbReference type="ChEBI" id="CHEBI:18420"/>
    </cofactor>
</comment>
<evidence type="ECO:0000256" key="1">
    <source>
        <dbReference type="ARBA" id="ARBA00000185"/>
    </source>
</evidence>
<dbReference type="EnsemblBacteria" id="CAF30993">
    <property type="protein sequence ID" value="CAF30993"/>
    <property type="gene ID" value="MMP1437"/>
</dbReference>
<dbReference type="Gene3D" id="3.40.1360.10">
    <property type="match status" value="1"/>
</dbReference>
<keyword evidence="4 11" id="KW-0479">Metal-binding</keyword>
<dbReference type="GO" id="GO:0005694">
    <property type="term" value="C:chromosome"/>
    <property type="evidence" value="ECO:0007669"/>
    <property type="project" value="InterPro"/>
</dbReference>
<evidence type="ECO:0000313" key="16">
    <source>
        <dbReference type="EMBL" id="CAF30993.1"/>
    </source>
</evidence>
<comment type="similarity">
    <text evidence="3 11 12">Belongs to the TOP6A family.</text>
</comment>
<dbReference type="PRINTS" id="PR01550">
    <property type="entry name" value="TOP6AFAMILY"/>
</dbReference>
<feature type="binding site" evidence="11">
    <location>
        <position position="247"/>
    </location>
    <ligand>
        <name>Mg(2+)</name>
        <dbReference type="ChEBI" id="CHEBI:18420"/>
    </ligand>
</feature>
<dbReference type="GO" id="GO:0003677">
    <property type="term" value="F:DNA binding"/>
    <property type="evidence" value="ECO:0007669"/>
    <property type="project" value="UniProtKB-UniRule"/>
</dbReference>
<accession>Q6LXB5</accession>
<dbReference type="Pfam" id="PF04406">
    <property type="entry name" value="TP6A_N"/>
    <property type="match status" value="1"/>
</dbReference>
<dbReference type="Proteomes" id="UP000000590">
    <property type="component" value="Chromosome"/>
</dbReference>
<dbReference type="InterPro" id="IPR034136">
    <property type="entry name" value="TOPRIM_Topo6A/Spo11"/>
</dbReference>
<feature type="domain" description="Spo11/DNA topoisomerase VI subunit A N-terminal" evidence="13">
    <location>
        <begin position="125"/>
        <end position="187"/>
    </location>
</feature>
<evidence type="ECO:0000256" key="11">
    <source>
        <dbReference type="HAMAP-Rule" id="MF_00132"/>
    </source>
</evidence>
<evidence type="ECO:0000256" key="3">
    <source>
        <dbReference type="ARBA" id="ARBA00006559"/>
    </source>
</evidence>
<dbReference type="InterPro" id="IPR036388">
    <property type="entry name" value="WH-like_DNA-bd_sf"/>
</dbReference>
<name>Q6LXB5_METMP</name>
<feature type="active site" description="O-(5'-phospho-DNA)-tyrosine intermediate" evidence="11 12">
    <location>
        <position position="152"/>
    </location>
</feature>
<dbReference type="NCBIfam" id="NF003337">
    <property type="entry name" value="PRK04342.1-6"/>
    <property type="match status" value="1"/>
</dbReference>
<dbReference type="InterPro" id="IPR049333">
    <property type="entry name" value="Topo_VI_alpha"/>
</dbReference>
<evidence type="ECO:0000259" key="14">
    <source>
        <dbReference type="Pfam" id="PF20768"/>
    </source>
</evidence>
<gene>
    <name evidence="11 16" type="primary">top6A</name>
    <name evidence="16" type="ordered locus">MMP1437</name>
</gene>
<dbReference type="KEGG" id="mmp:MMP1437"/>
<dbReference type="InterPro" id="IPR036078">
    <property type="entry name" value="Spo11/TopoVI_A_sf"/>
</dbReference>
<evidence type="ECO:0000256" key="9">
    <source>
        <dbReference type="ARBA" id="ARBA00023125"/>
    </source>
</evidence>
<protein>
    <recommendedName>
        <fullName evidence="11">Type 2 DNA topoisomerase 6 subunit A</fullName>
        <ecNumber evidence="11">5.6.2.2</ecNumber>
    </recommendedName>
    <alternativeName>
        <fullName evidence="11">Type II DNA topoisomerase VI subunit A</fullName>
    </alternativeName>
</protein>
<proteinExistence type="inferred from homology"/>
<dbReference type="Pfam" id="PF21180">
    <property type="entry name" value="TOP6A-Spo11_Toprim"/>
    <property type="match status" value="1"/>
</dbReference>
<dbReference type="SUPFAM" id="SSF56726">
    <property type="entry name" value="DNA topoisomerase IV, alpha subunit"/>
    <property type="match status" value="1"/>
</dbReference>
<dbReference type="eggNOG" id="arCOG04143">
    <property type="taxonomic scope" value="Archaea"/>
</dbReference>
<evidence type="ECO:0000259" key="13">
    <source>
        <dbReference type="Pfam" id="PF04406"/>
    </source>
</evidence>
<evidence type="ECO:0000256" key="7">
    <source>
        <dbReference type="ARBA" id="ARBA00022842"/>
    </source>
</evidence>
<evidence type="ECO:0000259" key="15">
    <source>
        <dbReference type="Pfam" id="PF21180"/>
    </source>
</evidence>
<dbReference type="GO" id="GO:0006265">
    <property type="term" value="P:DNA topological change"/>
    <property type="evidence" value="ECO:0007669"/>
    <property type="project" value="UniProtKB-UniRule"/>
</dbReference>
<keyword evidence="8 11" id="KW-0799">Topoisomerase</keyword>
<dbReference type="InterPro" id="IPR002815">
    <property type="entry name" value="Spo11/TopoVI_A"/>
</dbReference>
<evidence type="ECO:0000256" key="5">
    <source>
        <dbReference type="ARBA" id="ARBA00022741"/>
    </source>
</evidence>
<organism evidence="16 17">
    <name type="scientific">Methanococcus maripaludis (strain DSM 14266 / JCM 13030 / NBRC 101832 / S2 / LL)</name>
    <dbReference type="NCBI Taxonomy" id="267377"/>
    <lineage>
        <taxon>Archaea</taxon>
        <taxon>Methanobacteriati</taxon>
        <taxon>Methanobacteriota</taxon>
        <taxon>Methanomada group</taxon>
        <taxon>Methanococci</taxon>
        <taxon>Methanococcales</taxon>
        <taxon>Methanococcaceae</taxon>
        <taxon>Methanococcus</taxon>
    </lineage>
</organism>
<keyword evidence="5 11" id="KW-0547">Nucleotide-binding</keyword>
<dbReference type="GO" id="GO:0003918">
    <property type="term" value="F:DNA topoisomerase type II (double strand cut, ATP-hydrolyzing) activity"/>
    <property type="evidence" value="ECO:0007669"/>
    <property type="project" value="UniProtKB-UniRule"/>
</dbReference>
<dbReference type="InterPro" id="IPR004085">
    <property type="entry name" value="TopoVI_A"/>
</dbReference>
<dbReference type="PRINTS" id="PR01552">
    <property type="entry name" value="TPISMRASE6A"/>
</dbReference>
<dbReference type="GO" id="GO:0000287">
    <property type="term" value="F:magnesium ion binding"/>
    <property type="evidence" value="ECO:0007669"/>
    <property type="project" value="UniProtKB-UniRule"/>
</dbReference>
<dbReference type="EMBL" id="BX950229">
    <property type="protein sequence ID" value="CAF30993.1"/>
    <property type="molecule type" value="Genomic_DNA"/>
</dbReference>
<keyword evidence="10 11" id="KW-0413">Isomerase</keyword>
<evidence type="ECO:0000256" key="6">
    <source>
        <dbReference type="ARBA" id="ARBA00022840"/>
    </source>
</evidence>
<evidence type="ECO:0000256" key="4">
    <source>
        <dbReference type="ARBA" id="ARBA00022723"/>
    </source>
</evidence>
<dbReference type="GO" id="GO:0006260">
    <property type="term" value="P:DNA replication"/>
    <property type="evidence" value="ECO:0007669"/>
    <property type="project" value="UniProtKB-UniRule"/>
</dbReference>
<dbReference type="PROSITE" id="PS52041">
    <property type="entry name" value="TOPO_IIB"/>
    <property type="match status" value="1"/>
</dbReference>
<feature type="domain" description="Type II DNA topoisomerase VI subunit A all-beta" evidence="14">
    <location>
        <begin position="191"/>
        <end position="240"/>
    </location>
</feature>
<dbReference type="CDD" id="cd00223">
    <property type="entry name" value="TOPRIM_TopoIIB_SPO"/>
    <property type="match status" value="1"/>
</dbReference>